<reference evidence="1" key="1">
    <citation type="journal article" date="2019" name="bioRxiv">
        <title>The Genome of the Zebra Mussel, Dreissena polymorpha: A Resource for Invasive Species Research.</title>
        <authorList>
            <person name="McCartney M.A."/>
            <person name="Auch B."/>
            <person name="Kono T."/>
            <person name="Mallez S."/>
            <person name="Zhang Y."/>
            <person name="Obille A."/>
            <person name="Becker A."/>
            <person name="Abrahante J.E."/>
            <person name="Garbe J."/>
            <person name="Badalamenti J.P."/>
            <person name="Herman A."/>
            <person name="Mangelson H."/>
            <person name="Liachko I."/>
            <person name="Sullivan S."/>
            <person name="Sone E.D."/>
            <person name="Koren S."/>
            <person name="Silverstein K.A.T."/>
            <person name="Beckman K.B."/>
            <person name="Gohl D.M."/>
        </authorList>
    </citation>
    <scope>NUCLEOTIDE SEQUENCE</scope>
    <source>
        <strain evidence="1">Duluth1</strain>
        <tissue evidence="1">Whole animal</tissue>
    </source>
</reference>
<reference evidence="1" key="2">
    <citation type="submission" date="2020-11" db="EMBL/GenBank/DDBJ databases">
        <authorList>
            <person name="McCartney M.A."/>
            <person name="Auch B."/>
            <person name="Kono T."/>
            <person name="Mallez S."/>
            <person name="Becker A."/>
            <person name="Gohl D.M."/>
            <person name="Silverstein K.A.T."/>
            <person name="Koren S."/>
            <person name="Bechman K.B."/>
            <person name="Herman A."/>
            <person name="Abrahante J.E."/>
            <person name="Garbe J."/>
        </authorList>
    </citation>
    <scope>NUCLEOTIDE SEQUENCE</scope>
    <source>
        <strain evidence="1">Duluth1</strain>
        <tissue evidence="1">Whole animal</tissue>
    </source>
</reference>
<name>A0A9D4LSM3_DREPO</name>
<comment type="caution">
    <text evidence="1">The sequence shown here is derived from an EMBL/GenBank/DDBJ whole genome shotgun (WGS) entry which is preliminary data.</text>
</comment>
<gene>
    <name evidence="1" type="ORF">DPMN_026020</name>
</gene>
<evidence type="ECO:0000313" key="2">
    <source>
        <dbReference type="Proteomes" id="UP000828390"/>
    </source>
</evidence>
<sequence>MLWIQLKITGTSHIFVGAFYRPPDNDNPEYFDVLNRSLATNAYMSTCLAWEKFQSRLNILGQLLCAGLNIQGNTMQQAARYHN</sequence>
<proteinExistence type="predicted"/>
<keyword evidence="2" id="KW-1185">Reference proteome</keyword>
<dbReference type="EMBL" id="JAIWYP010000002">
    <property type="protein sequence ID" value="KAH3863044.1"/>
    <property type="molecule type" value="Genomic_DNA"/>
</dbReference>
<evidence type="ECO:0000313" key="1">
    <source>
        <dbReference type="EMBL" id="KAH3863044.1"/>
    </source>
</evidence>
<protein>
    <submittedName>
        <fullName evidence="1">Uncharacterized protein</fullName>
    </submittedName>
</protein>
<organism evidence="1 2">
    <name type="scientific">Dreissena polymorpha</name>
    <name type="common">Zebra mussel</name>
    <name type="synonym">Mytilus polymorpha</name>
    <dbReference type="NCBI Taxonomy" id="45954"/>
    <lineage>
        <taxon>Eukaryota</taxon>
        <taxon>Metazoa</taxon>
        <taxon>Spiralia</taxon>
        <taxon>Lophotrochozoa</taxon>
        <taxon>Mollusca</taxon>
        <taxon>Bivalvia</taxon>
        <taxon>Autobranchia</taxon>
        <taxon>Heteroconchia</taxon>
        <taxon>Euheterodonta</taxon>
        <taxon>Imparidentia</taxon>
        <taxon>Neoheterodontei</taxon>
        <taxon>Myida</taxon>
        <taxon>Dreissenoidea</taxon>
        <taxon>Dreissenidae</taxon>
        <taxon>Dreissena</taxon>
    </lineage>
</organism>
<dbReference type="Proteomes" id="UP000828390">
    <property type="component" value="Unassembled WGS sequence"/>
</dbReference>
<dbReference type="AlphaFoldDB" id="A0A9D4LSM3"/>
<accession>A0A9D4LSM3</accession>